<gene>
    <name evidence="2" type="ORF">PFHG_05668</name>
</gene>
<feature type="compositionally biased region" description="Basic and acidic residues" evidence="1">
    <location>
        <begin position="7"/>
        <end position="20"/>
    </location>
</feature>
<dbReference type="KEGG" id="pfh:PFHG_05668"/>
<accession>A0A0L7KI40</accession>
<protein>
    <submittedName>
        <fullName evidence="2">Uncharacterized protein</fullName>
    </submittedName>
</protein>
<proteinExistence type="predicted"/>
<evidence type="ECO:0000313" key="3">
    <source>
        <dbReference type="Proteomes" id="UP000054289"/>
    </source>
</evidence>
<dbReference type="AlphaFoldDB" id="A0A0L7KI40"/>
<feature type="region of interest" description="Disordered" evidence="1">
    <location>
        <begin position="1"/>
        <end position="20"/>
    </location>
</feature>
<sequence length="42" mass="5123">MSRRKKEISDETEKHAEDETVDEVKNIKMKGKRKMKKKKKYI</sequence>
<dbReference type="EMBL" id="CH672079">
    <property type="protein sequence ID" value="KOB62574.1"/>
    <property type="molecule type" value="Genomic_DNA"/>
</dbReference>
<reference evidence="2 3" key="1">
    <citation type="submission" date="2006-03" db="EMBL/GenBank/DDBJ databases">
        <title>Annotation of Plasmodium falciparum HB3.</title>
        <authorList>
            <consortium name="The Broad Institute Genome Sequencing Platform"/>
            <person name="Volkman S.K."/>
            <person name="Neafsey D.E."/>
            <person name="Dash A.P."/>
            <person name="Chitnis C.E."/>
            <person name="Hartl D.L."/>
            <person name="Young S.K."/>
            <person name="Zeng Q."/>
            <person name="Koehrsen M."/>
            <person name="Alvarado L."/>
            <person name="Berlin A."/>
            <person name="Borenstein D."/>
            <person name="Chapman S.B."/>
            <person name="Chen Z."/>
            <person name="Engels R."/>
            <person name="Freedman E."/>
            <person name="Gellesch M."/>
            <person name="Goldberg J."/>
            <person name="Griggs A."/>
            <person name="Gujja S."/>
            <person name="Heilman E.R."/>
            <person name="Heiman D.I."/>
            <person name="Howarth C."/>
            <person name="Jen D."/>
            <person name="Larson L."/>
            <person name="Mehta T."/>
            <person name="Neiman D."/>
            <person name="Park D."/>
            <person name="Pearson M."/>
            <person name="Roberts A."/>
            <person name="Saif S."/>
            <person name="Shea T."/>
            <person name="Shenoy N."/>
            <person name="Sisk P."/>
            <person name="Stolte C."/>
            <person name="Sykes S."/>
            <person name="Walk T."/>
            <person name="White J."/>
            <person name="Yandava C."/>
            <person name="Haas B."/>
            <person name="Henn M.R."/>
            <person name="Nusbaum C."/>
            <person name="Birren B."/>
        </authorList>
    </citation>
    <scope>NUCLEOTIDE SEQUENCE [LARGE SCALE GENOMIC DNA]</scope>
    <source>
        <strain evidence="2">HB3</strain>
    </source>
</reference>
<organism evidence="2 3">
    <name type="scientific">Plasmodium falciparum (isolate HB3)</name>
    <dbReference type="NCBI Taxonomy" id="137071"/>
    <lineage>
        <taxon>Eukaryota</taxon>
        <taxon>Sar</taxon>
        <taxon>Alveolata</taxon>
        <taxon>Apicomplexa</taxon>
        <taxon>Aconoidasida</taxon>
        <taxon>Haemosporida</taxon>
        <taxon>Plasmodiidae</taxon>
        <taxon>Plasmodium</taxon>
        <taxon>Plasmodium (Laverania)</taxon>
    </lineage>
</organism>
<evidence type="ECO:0000313" key="2">
    <source>
        <dbReference type="EMBL" id="KOB62574.1"/>
    </source>
</evidence>
<name>A0A0L7KI40_PLAFX</name>
<dbReference type="Proteomes" id="UP000054289">
    <property type="component" value="Unassembled WGS sequence"/>
</dbReference>
<evidence type="ECO:0000256" key="1">
    <source>
        <dbReference type="SAM" id="MobiDB-lite"/>
    </source>
</evidence>
<reference evidence="3" key="2">
    <citation type="submission" date="2006-03" db="EMBL/GenBank/DDBJ databases">
        <title>The genome sequence of the Plasmodium falciparum HB3.</title>
        <authorList>
            <consortium name="The Broad Institute Genome Sequencing Platform"/>
            <person name="Birren B."/>
            <person name="Lander E."/>
            <person name="Galagan J."/>
            <person name="Nusbaum C."/>
            <person name="Devon K."/>
            <person name="Henn M."/>
            <person name="Jaffe D."/>
            <person name="Butler J."/>
            <person name="Alvarez P."/>
            <person name="Gnerre S."/>
            <person name="Grabherr M."/>
            <person name="Kleber M."/>
            <person name="Mauceli E."/>
            <person name="Brockman W."/>
            <person name="MacCallum I.A."/>
            <person name="Rounsley S."/>
            <person name="Young S."/>
            <person name="LaButti K."/>
            <person name="Pushparaj V."/>
            <person name="DeCaprio D."/>
            <person name="Crawford M."/>
            <person name="Koehrsen M."/>
            <person name="Engels R."/>
            <person name="Montgomery P."/>
            <person name="Pearson M."/>
            <person name="Howarth C."/>
            <person name="Larson L."/>
            <person name="Luoma S."/>
            <person name="White J."/>
            <person name="Kodira C."/>
            <person name="Zeng Q."/>
            <person name="Oleary S."/>
            <person name="Yandava C."/>
            <person name="Alvarado L."/>
            <person name="Wirth D."/>
            <person name="Volkman S."/>
            <person name="Hartl D."/>
        </authorList>
    </citation>
    <scope>NUCLEOTIDE SEQUENCE [LARGE SCALE GENOMIC DNA]</scope>
</reference>